<evidence type="ECO:0000313" key="2">
    <source>
        <dbReference type="EMBL" id="BBO20999.1"/>
    </source>
</evidence>
<feature type="domain" description="N-acetyltransferase" evidence="1">
    <location>
        <begin position="20"/>
        <end position="175"/>
    </location>
</feature>
<keyword evidence="2" id="KW-0808">Transferase</keyword>
<dbReference type="SUPFAM" id="SSF55729">
    <property type="entry name" value="Acyl-CoA N-acyltransferases (Nat)"/>
    <property type="match status" value="1"/>
</dbReference>
<dbReference type="Pfam" id="PF00583">
    <property type="entry name" value="Acetyltransf_1"/>
    <property type="match status" value="1"/>
</dbReference>
<evidence type="ECO:0000313" key="3">
    <source>
        <dbReference type="Proteomes" id="UP000662914"/>
    </source>
</evidence>
<dbReference type="AlphaFoldDB" id="A0A809R046"/>
<dbReference type="EMBL" id="AP021857">
    <property type="protein sequence ID" value="BBO20999.1"/>
    <property type="molecule type" value="Genomic_DNA"/>
</dbReference>
<dbReference type="InterPro" id="IPR000182">
    <property type="entry name" value="GNAT_dom"/>
</dbReference>
<reference evidence="2" key="1">
    <citation type="journal article" name="DNA Res.">
        <title>The physiological potential of anammox bacteria as revealed by their core genome structure.</title>
        <authorList>
            <person name="Okubo T."/>
            <person name="Toyoda A."/>
            <person name="Fukuhara K."/>
            <person name="Uchiyama I."/>
            <person name="Harigaya Y."/>
            <person name="Kuroiwa M."/>
            <person name="Suzuki T."/>
            <person name="Murakami Y."/>
            <person name="Suwa Y."/>
            <person name="Takami H."/>
        </authorList>
    </citation>
    <scope>NUCLEOTIDE SEQUENCE</scope>
    <source>
        <strain evidence="2">317325-3</strain>
    </source>
</reference>
<protein>
    <submittedName>
        <fullName evidence="2">GNAT family N-acetyltransferase</fullName>
    </submittedName>
</protein>
<dbReference type="KEGG" id="ddz:DSYM_16980"/>
<dbReference type="InterPro" id="IPR016181">
    <property type="entry name" value="Acyl_CoA_acyltransferase"/>
</dbReference>
<dbReference type="PROSITE" id="PS51186">
    <property type="entry name" value="GNAT"/>
    <property type="match status" value="1"/>
</dbReference>
<sequence>MPGYPHHLVRTRHLFDGTEIVLRPIRPEDAPIEQEFVRGLSEDSRYNRFMGQLRELAPRKLQYLTEIDYDRHMALIATIQQDGREAMIGVARYVVAPGSDSCEFAITVADAWQGTGVAGILMLELMSVARSRGLKTMLGFVLASNHKMLKFCRQLGFEFHRDAGEGDTINVVKNL</sequence>
<proteinExistence type="predicted"/>
<name>A0A809R046_9PROT</name>
<dbReference type="Proteomes" id="UP000662914">
    <property type="component" value="Chromosome"/>
</dbReference>
<dbReference type="Gene3D" id="3.40.630.30">
    <property type="match status" value="1"/>
</dbReference>
<accession>A0A809R046</accession>
<dbReference type="GO" id="GO:0016747">
    <property type="term" value="F:acyltransferase activity, transferring groups other than amino-acyl groups"/>
    <property type="evidence" value="ECO:0007669"/>
    <property type="project" value="InterPro"/>
</dbReference>
<evidence type="ECO:0000259" key="1">
    <source>
        <dbReference type="PROSITE" id="PS51186"/>
    </source>
</evidence>
<organism evidence="2 3">
    <name type="scientific">Candidatus Desulfobacillus denitrificans</name>
    <dbReference type="NCBI Taxonomy" id="2608985"/>
    <lineage>
        <taxon>Bacteria</taxon>
        <taxon>Pseudomonadati</taxon>
        <taxon>Pseudomonadota</taxon>
        <taxon>Betaproteobacteria</taxon>
        <taxon>Candidatus Desulfobacillus</taxon>
    </lineage>
</organism>
<gene>
    <name evidence="2" type="ORF">DSYM_16980</name>
</gene>